<evidence type="ECO:0000256" key="4">
    <source>
        <dbReference type="PIRSR" id="PIRSR000148-1"/>
    </source>
</evidence>
<name>I3TEL6_THEC1</name>
<dbReference type="Pfam" id="PF02774">
    <property type="entry name" value="Semialdhyde_dhC"/>
    <property type="match status" value="1"/>
</dbReference>
<accession>I3TEL6</accession>
<dbReference type="AlphaFoldDB" id="I3TEL6"/>
<dbReference type="InParanoid" id="I3TEL6"/>
<keyword evidence="7" id="KW-1185">Reference proteome</keyword>
<sequence>MKKAAILGATGLVGQRFVSLLADHPWFEITLLQSSGKSAGKRYGESVKWVLDSQLPDKVADLPVEPLDLASIAREGVDIVFSALPAEVSVDVELELARRGLVVVSNASPMRMEPDIPLLLPEVNADHVEVLELQRRRRGWSGGIVKVPNCTTSILTLSLKPLLDEFGLRRVVASSMQAISGAGLTGLPSMLIMDNLIPFIEGEEEKVEEETLKLLGSVGGEGVTLNNSFAVTASCHRVMVLEGHTIAVFAELEKRSIDVEEVIKAMEEFKGNKIKGLNLPSQPEKPLVVKREPDRPQPRLDREAGKGMSIVVGRVRPDKVMGGVKYVVLGHNTIRGAAGNGVLIAELLVKKGLV</sequence>
<dbReference type="CDD" id="cd18130">
    <property type="entry name" value="ASADH_C_arch_fung_like"/>
    <property type="match status" value="1"/>
</dbReference>
<dbReference type="SUPFAM" id="SSF51735">
    <property type="entry name" value="NAD(P)-binding Rossmann-fold domains"/>
    <property type="match status" value="1"/>
</dbReference>
<dbReference type="GO" id="GO:0009088">
    <property type="term" value="P:threonine biosynthetic process"/>
    <property type="evidence" value="ECO:0007669"/>
    <property type="project" value="TreeGrafter"/>
</dbReference>
<feature type="active site" description="Acyl-thioester intermediate" evidence="4">
    <location>
        <position position="150"/>
    </location>
</feature>
<dbReference type="NCBIfam" id="NF006416">
    <property type="entry name" value="PRK08664.1"/>
    <property type="match status" value="1"/>
</dbReference>
<gene>
    <name evidence="6" type="ordered locus">TCELL_0780</name>
</gene>
<dbReference type="Pfam" id="PF01118">
    <property type="entry name" value="Semialdhyde_dh"/>
    <property type="match status" value="1"/>
</dbReference>
<organism evidence="6 7">
    <name type="scientific">Thermogladius calderae (strain DSM 22663 / VKM B-2946 / 1633)</name>
    <dbReference type="NCBI Taxonomy" id="1184251"/>
    <lineage>
        <taxon>Archaea</taxon>
        <taxon>Thermoproteota</taxon>
        <taxon>Thermoprotei</taxon>
        <taxon>Desulfurococcales</taxon>
        <taxon>Desulfurococcaceae</taxon>
        <taxon>Thermogladius</taxon>
    </lineage>
</organism>
<dbReference type="RefSeq" id="WP_014737454.1">
    <property type="nucleotide sequence ID" value="NC_017954.1"/>
</dbReference>
<dbReference type="STRING" id="1184251.TCELL_0780"/>
<feature type="active site" description="Proton acceptor" evidence="4">
    <location>
        <position position="244"/>
    </location>
</feature>
<dbReference type="Gene3D" id="3.30.360.10">
    <property type="entry name" value="Dihydrodipicolinate Reductase, domain 2"/>
    <property type="match status" value="1"/>
</dbReference>
<dbReference type="InterPro" id="IPR005676">
    <property type="entry name" value="Asp_semi-ald_DH_pep-lack"/>
</dbReference>
<dbReference type="InterPro" id="IPR051823">
    <property type="entry name" value="ASADH-related"/>
</dbReference>
<dbReference type="InterPro" id="IPR036291">
    <property type="entry name" value="NAD(P)-bd_dom_sf"/>
</dbReference>
<evidence type="ECO:0000256" key="3">
    <source>
        <dbReference type="ARBA" id="ARBA00023002"/>
    </source>
</evidence>
<dbReference type="FunCoup" id="I3TEL6">
    <property type="interactions" value="132"/>
</dbReference>
<dbReference type="Proteomes" id="UP000005270">
    <property type="component" value="Chromosome"/>
</dbReference>
<feature type="domain" description="Semialdehyde dehydrogenase NAD-binding" evidence="5">
    <location>
        <begin position="3"/>
        <end position="131"/>
    </location>
</feature>
<dbReference type="CDD" id="cd02315">
    <property type="entry name" value="ScASADH_like_N"/>
    <property type="match status" value="1"/>
</dbReference>
<reference evidence="6 7" key="1">
    <citation type="journal article" date="2012" name="J. Bacteriol.">
        <title>Complete genome sequence of the hyperthermophilic cellulolytic Crenarchaeon 'Thermogladius cellulolyticus' 1633.</title>
        <authorList>
            <person name="Mardanov A.V."/>
            <person name="Kochetkova T.V."/>
            <person name="Beletsky A.V."/>
            <person name="Bonch-Osmolovskaya E.A."/>
            <person name="Ravin N.V."/>
            <person name="Skryabin K.G."/>
        </authorList>
    </citation>
    <scope>NUCLEOTIDE SEQUENCE [LARGE SCALE GENOMIC DNA]</scope>
    <source>
        <strain evidence="7">DSM 22663 / VKM B-2946 / 1633</strain>
    </source>
</reference>
<dbReference type="GeneID" id="13013097"/>
<dbReference type="GO" id="GO:0051287">
    <property type="term" value="F:NAD binding"/>
    <property type="evidence" value="ECO:0007669"/>
    <property type="project" value="InterPro"/>
</dbReference>
<dbReference type="eggNOG" id="arCOG00494">
    <property type="taxonomic scope" value="Archaea"/>
</dbReference>
<dbReference type="GO" id="GO:0009086">
    <property type="term" value="P:methionine biosynthetic process"/>
    <property type="evidence" value="ECO:0007669"/>
    <property type="project" value="UniProtKB-ARBA"/>
</dbReference>
<keyword evidence="2" id="KW-0521">NADP</keyword>
<proteinExistence type="inferred from homology"/>
<protein>
    <submittedName>
        <fullName evidence="6">Aspartate-semialdehyde dehydrogenase</fullName>
    </submittedName>
</protein>
<dbReference type="HOGENOM" id="CLU_049966_1_0_2"/>
<dbReference type="GO" id="GO:0004073">
    <property type="term" value="F:aspartate-semialdehyde dehydrogenase activity"/>
    <property type="evidence" value="ECO:0007669"/>
    <property type="project" value="TreeGrafter"/>
</dbReference>
<dbReference type="InterPro" id="IPR012280">
    <property type="entry name" value="Semialdhyde_DH_dimer_dom"/>
</dbReference>
<dbReference type="Gene3D" id="3.40.50.720">
    <property type="entry name" value="NAD(P)-binding Rossmann-like Domain"/>
    <property type="match status" value="1"/>
</dbReference>
<evidence type="ECO:0000256" key="2">
    <source>
        <dbReference type="ARBA" id="ARBA00022857"/>
    </source>
</evidence>
<dbReference type="PIRSF" id="PIRSF000148">
    <property type="entry name" value="ASA_dh"/>
    <property type="match status" value="1"/>
</dbReference>
<dbReference type="EMBL" id="CP003531">
    <property type="protein sequence ID" value="AFK51204.1"/>
    <property type="molecule type" value="Genomic_DNA"/>
</dbReference>
<dbReference type="KEGG" id="thg:TCELL_0780"/>
<dbReference type="NCBIfam" id="TIGR00978">
    <property type="entry name" value="asd_EA"/>
    <property type="match status" value="1"/>
</dbReference>
<dbReference type="SMART" id="SM00859">
    <property type="entry name" value="Semialdhyde_dh"/>
    <property type="match status" value="1"/>
</dbReference>
<evidence type="ECO:0000259" key="5">
    <source>
        <dbReference type="SMART" id="SM00859"/>
    </source>
</evidence>
<evidence type="ECO:0000313" key="6">
    <source>
        <dbReference type="EMBL" id="AFK51204.1"/>
    </source>
</evidence>
<dbReference type="PANTHER" id="PTHR46718:SF1">
    <property type="entry name" value="ASPARTATE-SEMIALDEHYDE DEHYDROGENASE"/>
    <property type="match status" value="1"/>
</dbReference>
<dbReference type="GO" id="GO:0046983">
    <property type="term" value="F:protein dimerization activity"/>
    <property type="evidence" value="ECO:0007669"/>
    <property type="project" value="InterPro"/>
</dbReference>
<dbReference type="GO" id="GO:0050661">
    <property type="term" value="F:NADP binding"/>
    <property type="evidence" value="ECO:0007669"/>
    <property type="project" value="InterPro"/>
</dbReference>
<dbReference type="InterPro" id="IPR000534">
    <property type="entry name" value="Semialdehyde_DH_NAD-bd"/>
</dbReference>
<comment type="similarity">
    <text evidence="1">Belongs to the aspartate-semialdehyde dehydrogenase family.</text>
</comment>
<evidence type="ECO:0000313" key="7">
    <source>
        <dbReference type="Proteomes" id="UP000005270"/>
    </source>
</evidence>
<dbReference type="PANTHER" id="PTHR46718">
    <property type="entry name" value="ASPARTATE-SEMIALDEHYDE DEHYDROGENASE"/>
    <property type="match status" value="1"/>
</dbReference>
<keyword evidence="3" id="KW-0560">Oxidoreductase</keyword>
<evidence type="ECO:0000256" key="1">
    <source>
        <dbReference type="ARBA" id="ARBA00010584"/>
    </source>
</evidence>
<dbReference type="SUPFAM" id="SSF55347">
    <property type="entry name" value="Glyceraldehyde-3-phosphate dehydrogenase-like, C-terminal domain"/>
    <property type="match status" value="1"/>
</dbReference>